<comment type="subcellular location">
    <subcellularLocation>
        <location evidence="1">Membrane</location>
        <topology evidence="1">Multi-pass membrane protein</topology>
    </subcellularLocation>
</comment>
<dbReference type="Pfam" id="PF07690">
    <property type="entry name" value="MFS_1"/>
    <property type="match status" value="1"/>
</dbReference>
<accession>A0A6A7BUK8</accession>
<dbReference type="SUPFAM" id="SSF103473">
    <property type="entry name" value="MFS general substrate transporter"/>
    <property type="match status" value="1"/>
</dbReference>
<evidence type="ECO:0000256" key="1">
    <source>
        <dbReference type="ARBA" id="ARBA00004141"/>
    </source>
</evidence>
<name>A0A6A7BUK8_9PEZI</name>
<dbReference type="AlphaFoldDB" id="A0A6A7BUK8"/>
<dbReference type="PANTHER" id="PTHR23507">
    <property type="entry name" value="ZGC:174356"/>
    <property type="match status" value="1"/>
</dbReference>
<dbReference type="GO" id="GO:0016020">
    <property type="term" value="C:membrane"/>
    <property type="evidence" value="ECO:0007669"/>
    <property type="project" value="UniProtKB-SubCell"/>
</dbReference>
<keyword evidence="2 5" id="KW-0812">Transmembrane</keyword>
<evidence type="ECO:0000256" key="5">
    <source>
        <dbReference type="SAM" id="Phobius"/>
    </source>
</evidence>
<dbReference type="PANTHER" id="PTHR23507:SF13">
    <property type="entry name" value="MFS GENERAL SUBSTRATE TRANSPORTER"/>
    <property type="match status" value="1"/>
</dbReference>
<dbReference type="OrthoDB" id="5204190at2759"/>
<feature type="transmembrane region" description="Helical" evidence="5">
    <location>
        <begin position="209"/>
        <end position="229"/>
    </location>
</feature>
<evidence type="ECO:0000256" key="2">
    <source>
        <dbReference type="ARBA" id="ARBA00022692"/>
    </source>
</evidence>
<reference evidence="6" key="1">
    <citation type="journal article" date="2020" name="Stud. Mycol.">
        <title>101 Dothideomycetes genomes: a test case for predicting lifestyles and emergence of pathogens.</title>
        <authorList>
            <person name="Haridas S."/>
            <person name="Albert R."/>
            <person name="Binder M."/>
            <person name="Bloem J."/>
            <person name="Labutti K."/>
            <person name="Salamov A."/>
            <person name="Andreopoulos B."/>
            <person name="Baker S."/>
            <person name="Barry K."/>
            <person name="Bills G."/>
            <person name="Bluhm B."/>
            <person name="Cannon C."/>
            <person name="Castanera R."/>
            <person name="Culley D."/>
            <person name="Daum C."/>
            <person name="Ezra D."/>
            <person name="Gonzalez J."/>
            <person name="Henrissat B."/>
            <person name="Kuo A."/>
            <person name="Liang C."/>
            <person name="Lipzen A."/>
            <person name="Lutzoni F."/>
            <person name="Magnuson J."/>
            <person name="Mondo S."/>
            <person name="Nolan M."/>
            <person name="Ohm R."/>
            <person name="Pangilinan J."/>
            <person name="Park H.-J."/>
            <person name="Ramirez L."/>
            <person name="Alfaro M."/>
            <person name="Sun H."/>
            <person name="Tritt A."/>
            <person name="Yoshinaga Y."/>
            <person name="Zwiers L.-H."/>
            <person name="Turgeon B."/>
            <person name="Goodwin S."/>
            <person name="Spatafora J."/>
            <person name="Crous P."/>
            <person name="Grigoriev I."/>
        </authorList>
    </citation>
    <scope>NUCLEOTIDE SEQUENCE</scope>
    <source>
        <strain evidence="6">CBS 480.64</strain>
    </source>
</reference>
<organism evidence="6 7">
    <name type="scientific">Piedraia hortae CBS 480.64</name>
    <dbReference type="NCBI Taxonomy" id="1314780"/>
    <lineage>
        <taxon>Eukaryota</taxon>
        <taxon>Fungi</taxon>
        <taxon>Dikarya</taxon>
        <taxon>Ascomycota</taxon>
        <taxon>Pezizomycotina</taxon>
        <taxon>Dothideomycetes</taxon>
        <taxon>Dothideomycetidae</taxon>
        <taxon>Capnodiales</taxon>
        <taxon>Piedraiaceae</taxon>
        <taxon>Piedraia</taxon>
    </lineage>
</organism>
<feature type="transmembrane region" description="Helical" evidence="5">
    <location>
        <begin position="185"/>
        <end position="203"/>
    </location>
</feature>
<evidence type="ECO:0000313" key="7">
    <source>
        <dbReference type="Proteomes" id="UP000799421"/>
    </source>
</evidence>
<protein>
    <submittedName>
        <fullName evidence="6">MFS general substrate transporter</fullName>
    </submittedName>
</protein>
<dbReference type="InterPro" id="IPR011701">
    <property type="entry name" value="MFS"/>
</dbReference>
<sequence length="492" mass="53033">MASEEHEGSPLLPKPPQPGNGLVSAVNRALFTAFLVSLSFGVTQVPLIYVFGLMTCEEYYKHHADPGTGETRCRVHEIEASTARSVALLGISTTFFGAINLFFTNWTMKVLGIKKALLLTIFFPSARLMLQNVGVEVGSGPGIIIVQASQIITAVGGPVGYLLALNSFAAEVVQPAERTATLGRVSGCAMFGTSLGYLIGGLLGQYLGIIWPFRVTIVLFLVSCVYAQLCLPAIGNNEAETEAEASKSIITFLDPIKALKPQKWHLSTGKVQREYGVILLSLGAFLGVLATSYIPVLLQMYSTDVFGFGTWENGLLISINSFVRGIFLTVAFPTIIAKGRQWLKHDKEDEEGLADQSSEMEEKFIFDLAFTKYSLILDGILTGLCTFTLRGWQMYMIAVVLPLASGTGPAARGTILQMCPARQRTDALSAISLVELMARLSSTGLFGLVFACFAEVGRQNLTFAVNGAIAVVGFVVLIFARFPPHGSGMVNE</sequence>
<feature type="transmembrane region" description="Helical" evidence="5">
    <location>
        <begin position="141"/>
        <end position="164"/>
    </location>
</feature>
<dbReference type="InterPro" id="IPR036259">
    <property type="entry name" value="MFS_trans_sf"/>
</dbReference>
<evidence type="ECO:0000313" key="6">
    <source>
        <dbReference type="EMBL" id="KAF2858395.1"/>
    </source>
</evidence>
<dbReference type="Proteomes" id="UP000799421">
    <property type="component" value="Unassembled WGS sequence"/>
</dbReference>
<feature type="transmembrane region" description="Helical" evidence="5">
    <location>
        <begin position="463"/>
        <end position="482"/>
    </location>
</feature>
<keyword evidence="3 5" id="KW-1133">Transmembrane helix</keyword>
<dbReference type="GO" id="GO:0022857">
    <property type="term" value="F:transmembrane transporter activity"/>
    <property type="evidence" value="ECO:0007669"/>
    <property type="project" value="InterPro"/>
</dbReference>
<evidence type="ECO:0000256" key="3">
    <source>
        <dbReference type="ARBA" id="ARBA00022989"/>
    </source>
</evidence>
<feature type="transmembrane region" description="Helical" evidence="5">
    <location>
        <begin position="314"/>
        <end position="337"/>
    </location>
</feature>
<dbReference type="Gene3D" id="1.20.1250.20">
    <property type="entry name" value="MFS general substrate transporter like domains"/>
    <property type="match status" value="1"/>
</dbReference>
<feature type="transmembrane region" description="Helical" evidence="5">
    <location>
        <begin position="436"/>
        <end position="457"/>
    </location>
</feature>
<proteinExistence type="predicted"/>
<keyword evidence="7" id="KW-1185">Reference proteome</keyword>
<feature type="transmembrane region" description="Helical" evidence="5">
    <location>
        <begin position="395"/>
        <end position="415"/>
    </location>
</feature>
<evidence type="ECO:0000256" key="4">
    <source>
        <dbReference type="ARBA" id="ARBA00023136"/>
    </source>
</evidence>
<feature type="transmembrane region" description="Helical" evidence="5">
    <location>
        <begin position="29"/>
        <end position="51"/>
    </location>
</feature>
<dbReference type="EMBL" id="MU006010">
    <property type="protein sequence ID" value="KAF2858395.1"/>
    <property type="molecule type" value="Genomic_DNA"/>
</dbReference>
<keyword evidence="4 5" id="KW-0472">Membrane</keyword>
<gene>
    <name evidence="6" type="ORF">K470DRAFT_221351</name>
</gene>
<feature type="transmembrane region" description="Helical" evidence="5">
    <location>
        <begin position="86"/>
        <end position="104"/>
    </location>
</feature>
<feature type="transmembrane region" description="Helical" evidence="5">
    <location>
        <begin position="275"/>
        <end position="294"/>
    </location>
</feature>